<dbReference type="CDD" id="cd16098">
    <property type="entry name" value="FliS"/>
    <property type="match status" value="1"/>
</dbReference>
<dbReference type="RefSeq" id="WP_190998079.1">
    <property type="nucleotide sequence ID" value="NZ_JACXSI010000019.1"/>
</dbReference>
<dbReference type="AlphaFoldDB" id="A0A927CYX4"/>
<sequence length="132" mass="15273">MATNNPYKTYEQNSVTTASAGELTIMLYNGCLKFINKAKQAIRVNSVAERNTNIQKAQNIIRELMVTLDMEYEVSKNMMALYEFIYQSLLDANIKNDIKKLEEAEQIVIEFRDTWKQAIQLNRQQQHHGGLV</sequence>
<dbReference type="Pfam" id="PF02561">
    <property type="entry name" value="FliS"/>
    <property type="match status" value="1"/>
</dbReference>
<dbReference type="SUPFAM" id="SSF101116">
    <property type="entry name" value="Flagellar export chaperone FliS"/>
    <property type="match status" value="1"/>
</dbReference>
<keyword evidence="7" id="KW-0282">Flagellum</keyword>
<dbReference type="PIRSF" id="PIRSF039090">
    <property type="entry name" value="Flis"/>
    <property type="match status" value="1"/>
</dbReference>
<keyword evidence="5" id="KW-0143">Chaperone</keyword>
<dbReference type="NCBIfam" id="TIGR00208">
    <property type="entry name" value="fliS"/>
    <property type="match status" value="1"/>
</dbReference>
<dbReference type="Gene3D" id="1.20.120.340">
    <property type="entry name" value="Flagellar protein FliS"/>
    <property type="match status" value="1"/>
</dbReference>
<evidence type="ECO:0000256" key="6">
    <source>
        <dbReference type="PIRNR" id="PIRNR039090"/>
    </source>
</evidence>
<keyword evidence="7" id="KW-0966">Cell projection</keyword>
<dbReference type="InterPro" id="IPR036584">
    <property type="entry name" value="FliS_sf"/>
</dbReference>
<dbReference type="GO" id="GO:0044780">
    <property type="term" value="P:bacterial-type flagellum assembly"/>
    <property type="evidence" value="ECO:0007669"/>
    <property type="project" value="InterPro"/>
</dbReference>
<evidence type="ECO:0000256" key="1">
    <source>
        <dbReference type="ARBA" id="ARBA00004514"/>
    </source>
</evidence>
<proteinExistence type="inferred from homology"/>
<comment type="caution">
    <text evidence="7">The sequence shown here is derived from an EMBL/GenBank/DDBJ whole genome shotgun (WGS) entry which is preliminary data.</text>
</comment>
<organism evidence="7 8">
    <name type="scientific">Peribacillus faecalis</name>
    <dbReference type="NCBI Taxonomy" id="2772559"/>
    <lineage>
        <taxon>Bacteria</taxon>
        <taxon>Bacillati</taxon>
        <taxon>Bacillota</taxon>
        <taxon>Bacilli</taxon>
        <taxon>Bacillales</taxon>
        <taxon>Bacillaceae</taxon>
        <taxon>Peribacillus</taxon>
    </lineage>
</organism>
<evidence type="ECO:0000256" key="4">
    <source>
        <dbReference type="ARBA" id="ARBA00022795"/>
    </source>
</evidence>
<keyword evidence="4 6" id="KW-1005">Bacterial flagellum biogenesis</keyword>
<keyword evidence="8" id="KW-1185">Reference proteome</keyword>
<comment type="similarity">
    <text evidence="2 6">Belongs to the FliS family.</text>
</comment>
<dbReference type="PANTHER" id="PTHR34773:SF1">
    <property type="entry name" value="FLAGELLAR SECRETION CHAPERONE FLIS"/>
    <property type="match status" value="1"/>
</dbReference>
<dbReference type="EMBL" id="JACXSI010000019">
    <property type="protein sequence ID" value="MBD3108490.1"/>
    <property type="molecule type" value="Genomic_DNA"/>
</dbReference>
<keyword evidence="3 6" id="KW-0963">Cytoplasm</keyword>
<evidence type="ECO:0000256" key="2">
    <source>
        <dbReference type="ARBA" id="ARBA00008787"/>
    </source>
</evidence>
<dbReference type="InterPro" id="IPR003713">
    <property type="entry name" value="FliS"/>
</dbReference>
<evidence type="ECO:0000256" key="5">
    <source>
        <dbReference type="ARBA" id="ARBA00023186"/>
    </source>
</evidence>
<dbReference type="Proteomes" id="UP000602076">
    <property type="component" value="Unassembled WGS sequence"/>
</dbReference>
<accession>A0A927CYX4</accession>
<name>A0A927CYX4_9BACI</name>
<evidence type="ECO:0000313" key="8">
    <source>
        <dbReference type="Proteomes" id="UP000602076"/>
    </source>
</evidence>
<keyword evidence="7" id="KW-0969">Cilium</keyword>
<protein>
    <recommendedName>
        <fullName evidence="6">Flagellar secretion chaperone FliS</fullName>
    </recommendedName>
</protein>
<dbReference type="GO" id="GO:0005829">
    <property type="term" value="C:cytosol"/>
    <property type="evidence" value="ECO:0007669"/>
    <property type="project" value="UniProtKB-SubCell"/>
</dbReference>
<reference evidence="7" key="1">
    <citation type="submission" date="2020-09" db="EMBL/GenBank/DDBJ databases">
        <title>Bacillus faecalis sp. nov., a moderately halophilic bacterium isolated from cow faeces.</title>
        <authorList>
            <person name="Jiang L."/>
            <person name="Lee J."/>
        </authorList>
    </citation>
    <scope>NUCLEOTIDE SEQUENCE</scope>
    <source>
        <strain evidence="7">AGMB 02131</strain>
    </source>
</reference>
<evidence type="ECO:0000313" key="7">
    <source>
        <dbReference type="EMBL" id="MBD3108490.1"/>
    </source>
</evidence>
<dbReference type="PANTHER" id="PTHR34773">
    <property type="entry name" value="FLAGELLAR SECRETION CHAPERONE FLIS"/>
    <property type="match status" value="1"/>
</dbReference>
<gene>
    <name evidence="7" type="primary">fliS</name>
    <name evidence="7" type="ORF">IEO70_08930</name>
</gene>
<evidence type="ECO:0000256" key="3">
    <source>
        <dbReference type="ARBA" id="ARBA00022490"/>
    </source>
</evidence>
<comment type="subcellular location">
    <subcellularLocation>
        <location evidence="1 6">Cytoplasm</location>
        <location evidence="1 6">Cytosol</location>
    </subcellularLocation>
</comment>
<dbReference type="GO" id="GO:0071973">
    <property type="term" value="P:bacterial-type flagellum-dependent cell motility"/>
    <property type="evidence" value="ECO:0007669"/>
    <property type="project" value="TreeGrafter"/>
</dbReference>